<dbReference type="PaxDb" id="4097-A0A1S4DM96"/>
<name>A0A1S4DM96_TOBAC</name>
<organism evidence="3">
    <name type="scientific">Nicotiana tabacum</name>
    <name type="common">Common tobacco</name>
    <dbReference type="NCBI Taxonomy" id="4097"/>
    <lineage>
        <taxon>Eukaryota</taxon>
        <taxon>Viridiplantae</taxon>
        <taxon>Streptophyta</taxon>
        <taxon>Embryophyta</taxon>
        <taxon>Tracheophyta</taxon>
        <taxon>Spermatophyta</taxon>
        <taxon>Magnoliopsida</taxon>
        <taxon>eudicotyledons</taxon>
        <taxon>Gunneridae</taxon>
        <taxon>Pentapetalae</taxon>
        <taxon>asterids</taxon>
        <taxon>lamiids</taxon>
        <taxon>Solanales</taxon>
        <taxon>Solanaceae</taxon>
        <taxon>Nicotianoideae</taxon>
        <taxon>Nicotianeae</taxon>
        <taxon>Nicotiana</taxon>
    </lineage>
</organism>
<dbReference type="InterPro" id="IPR046796">
    <property type="entry name" value="Transposase_32_dom"/>
</dbReference>
<dbReference type="RefSeq" id="XP_016514527.1">
    <property type="nucleotide sequence ID" value="XM_016659041.1"/>
</dbReference>
<dbReference type="Pfam" id="PF20167">
    <property type="entry name" value="Transposase_32"/>
    <property type="match status" value="1"/>
</dbReference>
<sequence>MAIAVESLLNEGASLLSESRKGGGTPFLGDERTLVLFESPVHEIVTEKPAGEPDSLPTESTQEPLVYSKPLESIPPSEVPIDEDDIALSAWFKMRKPAKETFEVALKKSKRSVKKKKKRSTKQGEFVIDKSIPVFEADEDTGCSKSKKVVIEQTMFEGDTVGVVSQKGKSVKVSRKQKRETVRGPSSMKVIPSDSEDVLKVYEDAVQNFYVSLFTVEGDHICVLVNAVDIVLDASALGKVLQISCEGISSVKGSCSANFRRTIMKEQAIQQGERVHKKALLPEYQLLFELINKVFLPRPERRSIASKSDLVLIEALDEFVPINMQAIMIEHMQKVANFKGGNYGLPYGFLLTRVFKFYKVPLDNPKVGTRKQTFSKTTLEECECVEKLSQAVGAPGFVNSSHEEVARLTKENDEICAKLLEEQLSANDRMDLVLKTLATSLSKSSSSSAP</sequence>
<reference evidence="3" key="1">
    <citation type="submission" date="2025-08" db="UniProtKB">
        <authorList>
            <consortium name="RefSeq"/>
        </authorList>
    </citation>
    <scope>IDENTIFICATION</scope>
</reference>
<gene>
    <name evidence="3" type="primary">LOC107831285</name>
</gene>
<dbReference type="AlphaFoldDB" id="A0A1S4DM96"/>
<evidence type="ECO:0000259" key="2">
    <source>
        <dbReference type="Pfam" id="PF20167"/>
    </source>
</evidence>
<feature type="domain" description="Putative plant transposon protein" evidence="2">
    <location>
        <begin position="201"/>
        <end position="361"/>
    </location>
</feature>
<proteinExistence type="predicted"/>
<evidence type="ECO:0000256" key="1">
    <source>
        <dbReference type="SAM" id="MobiDB-lite"/>
    </source>
</evidence>
<evidence type="ECO:0000313" key="3">
    <source>
        <dbReference type="RefSeq" id="XP_016514527.1"/>
    </source>
</evidence>
<protein>
    <recommendedName>
        <fullName evidence="2">Putative plant transposon protein domain-containing protein</fullName>
    </recommendedName>
</protein>
<dbReference type="OrthoDB" id="1303972at2759"/>
<dbReference type="KEGG" id="nta:107831285"/>
<accession>A0A1S4DM96</accession>
<feature type="region of interest" description="Disordered" evidence="1">
    <location>
        <begin position="45"/>
        <end position="78"/>
    </location>
</feature>